<feature type="binding site" evidence="13">
    <location>
        <position position="113"/>
    </location>
    <ligand>
        <name>K(+)</name>
        <dbReference type="ChEBI" id="CHEBI:29103"/>
    </ligand>
</feature>
<evidence type="ECO:0000313" key="15">
    <source>
        <dbReference type="EMBL" id="MBL0421761.1"/>
    </source>
</evidence>
<feature type="transmembrane region" description="Helical" evidence="14">
    <location>
        <begin position="39"/>
        <end position="59"/>
    </location>
</feature>
<dbReference type="InterPro" id="IPR004772">
    <property type="entry name" value="TrkH"/>
</dbReference>
<dbReference type="PANTHER" id="PTHR32024">
    <property type="entry name" value="TRK SYSTEM POTASSIUM UPTAKE PROTEIN TRKG-RELATED"/>
    <property type="match status" value="1"/>
</dbReference>
<dbReference type="Pfam" id="PF02386">
    <property type="entry name" value="TrkH"/>
    <property type="match status" value="1"/>
</dbReference>
<evidence type="ECO:0000256" key="7">
    <source>
        <dbReference type="ARBA" id="ARBA00022692"/>
    </source>
</evidence>
<evidence type="ECO:0000256" key="3">
    <source>
        <dbReference type="ARBA" id="ARBA00022448"/>
    </source>
</evidence>
<evidence type="ECO:0000256" key="12">
    <source>
        <dbReference type="PIRNR" id="PIRNR006247"/>
    </source>
</evidence>
<proteinExistence type="inferred from homology"/>
<keyword evidence="8 12" id="KW-0630">Potassium</keyword>
<feature type="transmembrane region" description="Helical" evidence="14">
    <location>
        <begin position="71"/>
        <end position="97"/>
    </location>
</feature>
<organism evidence="15 16">
    <name type="scientific">Ramlibacter aurantiacus</name>
    <dbReference type="NCBI Taxonomy" id="2801330"/>
    <lineage>
        <taxon>Bacteria</taxon>
        <taxon>Pseudomonadati</taxon>
        <taxon>Pseudomonadota</taxon>
        <taxon>Betaproteobacteria</taxon>
        <taxon>Burkholderiales</taxon>
        <taxon>Comamonadaceae</taxon>
        <taxon>Ramlibacter</taxon>
    </lineage>
</organism>
<evidence type="ECO:0000256" key="14">
    <source>
        <dbReference type="SAM" id="Phobius"/>
    </source>
</evidence>
<dbReference type="GO" id="GO:0005886">
    <property type="term" value="C:plasma membrane"/>
    <property type="evidence" value="ECO:0007669"/>
    <property type="project" value="UniProtKB-SubCell"/>
</dbReference>
<accession>A0A937D875</accession>
<keyword evidence="16" id="KW-1185">Reference proteome</keyword>
<keyword evidence="6 12" id="KW-0633">Potassium transport</keyword>
<comment type="function">
    <text evidence="12">Low-affinity potassium transport system. Interacts with Trk system potassium uptake protein TrkA.</text>
</comment>
<keyword evidence="3 12" id="KW-0813">Transport</keyword>
<dbReference type="RefSeq" id="WP_201684822.1">
    <property type="nucleotide sequence ID" value="NZ_JAEQNA010000005.1"/>
</dbReference>
<evidence type="ECO:0000256" key="6">
    <source>
        <dbReference type="ARBA" id="ARBA00022538"/>
    </source>
</evidence>
<feature type="binding site" evidence="13">
    <location>
        <position position="436"/>
    </location>
    <ligand>
        <name>K(+)</name>
        <dbReference type="ChEBI" id="CHEBI:29103"/>
    </ligand>
</feature>
<feature type="transmembrane region" description="Helical" evidence="14">
    <location>
        <begin position="238"/>
        <end position="259"/>
    </location>
</feature>
<dbReference type="AlphaFoldDB" id="A0A937D875"/>
<comment type="subcellular location">
    <subcellularLocation>
        <location evidence="1 12">Cell inner membrane</location>
        <topology evidence="1 12">Multi-pass membrane protein</topology>
    </subcellularLocation>
</comment>
<dbReference type="GO" id="GO:0015379">
    <property type="term" value="F:potassium:chloride symporter activity"/>
    <property type="evidence" value="ECO:0007669"/>
    <property type="project" value="InterPro"/>
</dbReference>
<protein>
    <recommendedName>
        <fullName evidence="12">Trk system potassium uptake protein</fullName>
    </recommendedName>
</protein>
<sequence length="486" mass="52398">MNMLGSVLVLVSRVLMGFSLAFLVPLLWAVALDEAGGGAVWIGGFLGTLAAGSLVAWLLRRHRRELQPKDGFLLVTLVWVLLPACAAVPLLLLVPGINPAKAYFEAMSALTATGATAFVGLDNLPVSVNIWRCFLQYIGGLGIILLVVAVLPLLGLGGMQLYRAEAPGPLKEAKLTPRIAETARGLWTVYFVLSGLCLLAYRWAGMSWPDAFMHMCSTMGLGGFSSHDASFGYWNSPAIEFVAIVFMALSGISFARYFIVWRNRSLNTLTRDVEVQAYGAVLGLSILVLTLLLIDRGVYPDLWQSLRMAAFQVVSLATTTGYASTDYSLWPVFAPVWLIFLGCFASCAGSTGGGIKMIRMILLVKQARRELVRIIHARVVNPVTLGHATVAPVIIANVLAYMLIYGASIVGMTMLLLLSGLDLVTSFSAVIVCVNNIGPGLGLVGPAGNFAALTDFQLWVLSFSMLLGRLELLSVLVLFTSAFWRK</sequence>
<dbReference type="PANTHER" id="PTHR32024:SF2">
    <property type="entry name" value="TRK SYSTEM POTASSIUM UPTAKE PROTEIN TRKG-RELATED"/>
    <property type="match status" value="1"/>
</dbReference>
<reference evidence="15" key="1">
    <citation type="submission" date="2021-01" db="EMBL/GenBank/DDBJ databases">
        <title>Ramlibacter sp. strain AW1 16S ribosomal RNA gene Genome sequencing and assembly.</title>
        <authorList>
            <person name="Kang M."/>
        </authorList>
    </citation>
    <scope>NUCLEOTIDE SEQUENCE</scope>
    <source>
        <strain evidence="15">AW1</strain>
    </source>
</reference>
<keyword evidence="9 14" id="KW-1133">Transmembrane helix</keyword>
<evidence type="ECO:0000256" key="4">
    <source>
        <dbReference type="ARBA" id="ARBA00022475"/>
    </source>
</evidence>
<keyword evidence="11 12" id="KW-0472">Membrane</keyword>
<feature type="binding site" evidence="13">
    <location>
        <position position="319"/>
    </location>
    <ligand>
        <name>K(+)</name>
        <dbReference type="ChEBI" id="CHEBI:29103"/>
    </ligand>
</feature>
<evidence type="ECO:0000256" key="1">
    <source>
        <dbReference type="ARBA" id="ARBA00004429"/>
    </source>
</evidence>
<evidence type="ECO:0000256" key="2">
    <source>
        <dbReference type="ARBA" id="ARBA00009137"/>
    </source>
</evidence>
<feature type="transmembrane region" description="Helical" evidence="14">
    <location>
        <begin position="336"/>
        <end position="358"/>
    </location>
</feature>
<evidence type="ECO:0000256" key="13">
    <source>
        <dbReference type="PIRSR" id="PIRSR006247-1"/>
    </source>
</evidence>
<dbReference type="Proteomes" id="UP000613011">
    <property type="component" value="Unassembled WGS sequence"/>
</dbReference>
<feature type="binding site" evidence="13">
    <location>
        <position position="221"/>
    </location>
    <ligand>
        <name>K(+)</name>
        <dbReference type="ChEBI" id="CHEBI:29103"/>
    </ligand>
</feature>
<feature type="transmembrane region" description="Helical" evidence="14">
    <location>
        <begin position="133"/>
        <end position="154"/>
    </location>
</feature>
<name>A0A937D875_9BURK</name>
<feature type="transmembrane region" description="Helical" evidence="14">
    <location>
        <begin position="185"/>
        <end position="204"/>
    </location>
</feature>
<feature type="binding site" evidence="13">
    <location>
        <position position="320"/>
    </location>
    <ligand>
        <name>K(+)</name>
        <dbReference type="ChEBI" id="CHEBI:29103"/>
    </ligand>
</feature>
<dbReference type="EMBL" id="JAEQNA010000005">
    <property type="protein sequence ID" value="MBL0421761.1"/>
    <property type="molecule type" value="Genomic_DNA"/>
</dbReference>
<feature type="transmembrane region" description="Helical" evidence="14">
    <location>
        <begin position="466"/>
        <end position="484"/>
    </location>
</feature>
<keyword evidence="13" id="KW-0479">Metal-binding</keyword>
<feature type="transmembrane region" description="Helical" evidence="14">
    <location>
        <begin position="379"/>
        <end position="403"/>
    </location>
</feature>
<evidence type="ECO:0000256" key="11">
    <source>
        <dbReference type="ARBA" id="ARBA00023136"/>
    </source>
</evidence>
<comment type="similarity">
    <text evidence="2 12">Belongs to the TrkH potassium transport family.</text>
</comment>
<evidence type="ECO:0000256" key="10">
    <source>
        <dbReference type="ARBA" id="ARBA00023065"/>
    </source>
</evidence>
<keyword evidence="4 12" id="KW-1003">Cell membrane</keyword>
<keyword evidence="5 12" id="KW-0997">Cell inner membrane</keyword>
<feature type="transmembrane region" description="Helical" evidence="14">
    <location>
        <begin position="275"/>
        <end position="294"/>
    </location>
</feature>
<keyword evidence="10 12" id="KW-0406">Ion transport</keyword>
<evidence type="ECO:0000256" key="8">
    <source>
        <dbReference type="ARBA" id="ARBA00022958"/>
    </source>
</evidence>
<gene>
    <name evidence="15" type="ORF">JI739_15530</name>
</gene>
<dbReference type="InterPro" id="IPR003445">
    <property type="entry name" value="Cat_transpt"/>
</dbReference>
<dbReference type="PIRSF" id="PIRSF006247">
    <property type="entry name" value="TrkH"/>
    <property type="match status" value="1"/>
</dbReference>
<comment type="caution">
    <text evidence="15">The sequence shown here is derived from an EMBL/GenBank/DDBJ whole genome shotgun (WGS) entry which is preliminary data.</text>
</comment>
<keyword evidence="7 14" id="KW-0812">Transmembrane</keyword>
<evidence type="ECO:0000256" key="5">
    <source>
        <dbReference type="ARBA" id="ARBA00022519"/>
    </source>
</evidence>
<evidence type="ECO:0000256" key="9">
    <source>
        <dbReference type="ARBA" id="ARBA00022989"/>
    </source>
</evidence>
<evidence type="ECO:0000313" key="16">
    <source>
        <dbReference type="Proteomes" id="UP000613011"/>
    </source>
</evidence>
<feature type="binding site" evidence="13">
    <location>
        <position position="222"/>
    </location>
    <ligand>
        <name>K(+)</name>
        <dbReference type="ChEBI" id="CHEBI:29103"/>
    </ligand>
</feature>
<dbReference type="GO" id="GO:0046872">
    <property type="term" value="F:metal ion binding"/>
    <property type="evidence" value="ECO:0007669"/>
    <property type="project" value="UniProtKB-KW"/>
</dbReference>